<evidence type="ECO:0000256" key="1">
    <source>
        <dbReference type="ARBA" id="ARBA00005010"/>
    </source>
</evidence>
<evidence type="ECO:0000259" key="20">
    <source>
        <dbReference type="Pfam" id="PF14824"/>
    </source>
</evidence>
<dbReference type="Gene3D" id="3.30.160.110">
    <property type="entry name" value="Siroheme synthase, domain 2"/>
    <property type="match status" value="1"/>
</dbReference>
<keyword evidence="15" id="KW-0597">Phosphoprotein</keyword>
<dbReference type="InterPro" id="IPR014776">
    <property type="entry name" value="4pyrrole_Mease_sub2"/>
</dbReference>
<dbReference type="EC" id="1.3.1.76" evidence="15"/>
<dbReference type="SUPFAM" id="SSF53790">
    <property type="entry name" value="Tetrapyrrole methylase"/>
    <property type="match status" value="1"/>
</dbReference>
<keyword evidence="11 15" id="KW-0511">Multifunctional enzyme</keyword>
<dbReference type="EC" id="2.1.1.107" evidence="15"/>
<dbReference type="NCBIfam" id="TIGR01469">
    <property type="entry name" value="cobA_cysG_Cterm"/>
    <property type="match status" value="1"/>
</dbReference>
<keyword evidence="10 15" id="KW-0627">Porphyrin biosynthesis</keyword>
<comment type="similarity">
    <text evidence="15">In the N-terminal section; belongs to the precorrin-2 dehydrogenase / sirohydrochlorin ferrochelatase family.</text>
</comment>
<comment type="catalytic activity">
    <reaction evidence="15">
        <text>siroheme + 2 H(+) = sirohydrochlorin + Fe(2+)</text>
        <dbReference type="Rhea" id="RHEA:24360"/>
        <dbReference type="ChEBI" id="CHEBI:15378"/>
        <dbReference type="ChEBI" id="CHEBI:29033"/>
        <dbReference type="ChEBI" id="CHEBI:58351"/>
        <dbReference type="ChEBI" id="CHEBI:60052"/>
        <dbReference type="EC" id="4.99.1.4"/>
    </reaction>
</comment>
<dbReference type="NCBIfam" id="NF007922">
    <property type="entry name" value="PRK10637.1"/>
    <property type="match status" value="1"/>
</dbReference>
<feature type="active site" description="Proton donor" evidence="15 16">
    <location>
        <position position="270"/>
    </location>
</feature>
<dbReference type="Gene3D" id="3.40.50.720">
    <property type="entry name" value="NAD(P)-binding Rossmann-like Domain"/>
    <property type="match status" value="1"/>
</dbReference>
<keyword evidence="8 15" id="KW-0520">NAD</keyword>
<keyword evidence="9 15" id="KW-0456">Lyase</keyword>
<protein>
    <recommendedName>
        <fullName evidence="15">Siroheme synthase</fullName>
    </recommendedName>
    <domain>
        <recommendedName>
            <fullName evidence="15">Uroporphyrinogen-III C-methyltransferase</fullName>
            <shortName evidence="15">Urogen III methylase</shortName>
            <ecNumber evidence="15">2.1.1.107</ecNumber>
        </recommendedName>
        <alternativeName>
            <fullName evidence="15">SUMT</fullName>
        </alternativeName>
        <alternativeName>
            <fullName evidence="15">Uroporphyrinogen III methylase</fullName>
            <shortName evidence="15">UROM</shortName>
        </alternativeName>
    </domain>
    <domain>
        <recommendedName>
            <fullName evidence="15">Precorrin-2 dehydrogenase</fullName>
            <ecNumber evidence="15">1.3.1.76</ecNumber>
        </recommendedName>
    </domain>
    <domain>
        <recommendedName>
            <fullName evidence="15">Sirohydrochlorin ferrochelatase</fullName>
            <ecNumber evidence="15">4.99.1.4</ecNumber>
        </recommendedName>
    </domain>
</protein>
<comment type="catalytic activity">
    <reaction evidence="15">
        <text>uroporphyrinogen III + 2 S-adenosyl-L-methionine = precorrin-2 + 2 S-adenosyl-L-homocysteine + H(+)</text>
        <dbReference type="Rhea" id="RHEA:32459"/>
        <dbReference type="ChEBI" id="CHEBI:15378"/>
        <dbReference type="ChEBI" id="CHEBI:57308"/>
        <dbReference type="ChEBI" id="CHEBI:57856"/>
        <dbReference type="ChEBI" id="CHEBI:58827"/>
        <dbReference type="ChEBI" id="CHEBI:59789"/>
        <dbReference type="EC" id="2.1.1.107"/>
    </reaction>
</comment>
<dbReference type="Gene3D" id="3.30.950.10">
    <property type="entry name" value="Methyltransferase, Cobalt-precorrin-4 Transmethylase, Domain 2"/>
    <property type="match status" value="1"/>
</dbReference>
<evidence type="ECO:0000256" key="8">
    <source>
        <dbReference type="ARBA" id="ARBA00023027"/>
    </source>
</evidence>
<feature type="region of interest" description="Uroporphyrinogen-III C-methyltransferase" evidence="15">
    <location>
        <begin position="216"/>
        <end position="471"/>
    </location>
</feature>
<feature type="binding site" evidence="15">
    <location>
        <begin position="332"/>
        <end position="333"/>
    </location>
    <ligand>
        <name>S-adenosyl-L-methionine</name>
        <dbReference type="ChEBI" id="CHEBI:59789"/>
    </ligand>
</feature>
<dbReference type="GO" id="GO:0004851">
    <property type="term" value="F:uroporphyrin-III C-methyltransferase activity"/>
    <property type="evidence" value="ECO:0007669"/>
    <property type="project" value="UniProtKB-UniRule"/>
</dbReference>
<dbReference type="NCBIfam" id="TIGR01470">
    <property type="entry name" value="cysG_Nterm"/>
    <property type="match status" value="1"/>
</dbReference>
<dbReference type="GO" id="GO:0051287">
    <property type="term" value="F:NAD binding"/>
    <property type="evidence" value="ECO:0007669"/>
    <property type="project" value="InterPro"/>
</dbReference>
<dbReference type="PIRSF" id="PIRSF036426">
    <property type="entry name" value="Sirohaem_synth"/>
    <property type="match status" value="1"/>
</dbReference>
<keyword evidence="5 15" id="KW-0808">Transferase</keyword>
<dbReference type="GO" id="GO:0032259">
    <property type="term" value="P:methylation"/>
    <property type="evidence" value="ECO:0007669"/>
    <property type="project" value="UniProtKB-KW"/>
</dbReference>
<evidence type="ECO:0000256" key="17">
    <source>
        <dbReference type="RuleBase" id="RU003960"/>
    </source>
</evidence>
<comment type="pathway">
    <text evidence="15">Porphyrin-containing compound metabolism; siroheme biosynthesis; siroheme from sirohydrochlorin: step 1/1.</text>
</comment>
<dbReference type="Pfam" id="PF13241">
    <property type="entry name" value="NAD_binding_7"/>
    <property type="match status" value="1"/>
</dbReference>
<dbReference type="InterPro" id="IPR036291">
    <property type="entry name" value="NAD(P)-bd_dom_sf"/>
</dbReference>
<dbReference type="GO" id="GO:0043115">
    <property type="term" value="F:precorrin-2 dehydrogenase activity"/>
    <property type="evidence" value="ECO:0007669"/>
    <property type="project" value="UniProtKB-UniRule"/>
</dbReference>
<dbReference type="FunFam" id="3.40.1010.10:FF:000001">
    <property type="entry name" value="Siroheme synthase"/>
    <property type="match status" value="1"/>
</dbReference>
<dbReference type="UniPathway" id="UPA00148">
    <property type="reaction ID" value="UER00211"/>
</dbReference>
<dbReference type="PROSITE" id="PS00839">
    <property type="entry name" value="SUMT_1"/>
    <property type="match status" value="1"/>
</dbReference>
<keyword evidence="6 15" id="KW-0949">S-adenosyl-L-methionine</keyword>
<dbReference type="GO" id="GO:0009236">
    <property type="term" value="P:cobalamin biosynthetic process"/>
    <property type="evidence" value="ECO:0007669"/>
    <property type="project" value="UniProtKB-UniRule"/>
</dbReference>
<comment type="similarity">
    <text evidence="2 17">Belongs to the precorrin methyltransferase family.</text>
</comment>
<evidence type="ECO:0000259" key="19">
    <source>
        <dbReference type="Pfam" id="PF10414"/>
    </source>
</evidence>
<feature type="binding site" evidence="15">
    <location>
        <begin position="43"/>
        <end position="44"/>
    </location>
    <ligand>
        <name>NAD(+)</name>
        <dbReference type="ChEBI" id="CHEBI:57540"/>
    </ligand>
</feature>
<evidence type="ECO:0000256" key="4">
    <source>
        <dbReference type="ARBA" id="ARBA00022603"/>
    </source>
</evidence>
<accession>A0A366HBD9</accession>
<dbReference type="SUPFAM" id="SSF75615">
    <property type="entry name" value="Siroheme synthase middle domains-like"/>
    <property type="match status" value="1"/>
</dbReference>
<proteinExistence type="inferred from homology"/>
<feature type="domain" description="Tetrapyrrole methylase" evidence="18">
    <location>
        <begin position="217"/>
        <end position="428"/>
    </location>
</feature>
<dbReference type="PROSITE" id="PS00840">
    <property type="entry name" value="SUMT_2"/>
    <property type="match status" value="1"/>
</dbReference>
<feature type="active site" description="Proton acceptor" evidence="15 16">
    <location>
        <position position="248"/>
    </location>
</feature>
<dbReference type="PANTHER" id="PTHR45790">
    <property type="entry name" value="SIROHEME SYNTHASE-RELATED"/>
    <property type="match status" value="1"/>
</dbReference>
<dbReference type="GO" id="GO:0051266">
    <property type="term" value="F:sirohydrochlorin ferrochelatase activity"/>
    <property type="evidence" value="ECO:0007669"/>
    <property type="project" value="UniProtKB-EC"/>
</dbReference>
<dbReference type="Pfam" id="PF14824">
    <property type="entry name" value="Sirohm_synth_M"/>
    <property type="match status" value="1"/>
</dbReference>
<dbReference type="InterPro" id="IPR006366">
    <property type="entry name" value="CobA/CysG_C"/>
</dbReference>
<dbReference type="Pfam" id="PF00590">
    <property type="entry name" value="TP_methylase"/>
    <property type="match status" value="1"/>
</dbReference>
<dbReference type="PANTHER" id="PTHR45790:SF1">
    <property type="entry name" value="SIROHEME SYNTHASE"/>
    <property type="match status" value="1"/>
</dbReference>
<feature type="binding site" evidence="15">
    <location>
        <position position="413"/>
    </location>
    <ligand>
        <name>S-adenosyl-L-methionine</name>
        <dbReference type="ChEBI" id="CHEBI:59789"/>
    </ligand>
</feature>
<evidence type="ECO:0000313" key="22">
    <source>
        <dbReference type="Proteomes" id="UP000253628"/>
    </source>
</evidence>
<dbReference type="InterPro" id="IPR000878">
    <property type="entry name" value="4pyrrol_Mease"/>
</dbReference>
<dbReference type="Pfam" id="PF10414">
    <property type="entry name" value="CysG_dimeriser"/>
    <property type="match status" value="1"/>
</dbReference>
<comment type="catalytic activity">
    <reaction evidence="13 15">
        <text>precorrin-2 + NAD(+) = sirohydrochlorin + NADH + 2 H(+)</text>
        <dbReference type="Rhea" id="RHEA:15613"/>
        <dbReference type="ChEBI" id="CHEBI:15378"/>
        <dbReference type="ChEBI" id="CHEBI:57540"/>
        <dbReference type="ChEBI" id="CHEBI:57945"/>
        <dbReference type="ChEBI" id="CHEBI:58351"/>
        <dbReference type="ChEBI" id="CHEBI:58827"/>
        <dbReference type="EC" id="1.3.1.76"/>
    </reaction>
</comment>
<dbReference type="InterPro" id="IPR028281">
    <property type="entry name" value="Sirohaem_synthase_central"/>
</dbReference>
<evidence type="ECO:0000256" key="12">
    <source>
        <dbReference type="ARBA" id="ARBA00025705"/>
    </source>
</evidence>
<feature type="binding site" evidence="15">
    <location>
        <position position="307"/>
    </location>
    <ligand>
        <name>S-adenosyl-L-methionine</name>
        <dbReference type="ChEBI" id="CHEBI:59789"/>
    </ligand>
</feature>
<organism evidence="21 22">
    <name type="scientific">Eoetvoesiella caeni</name>
    <dbReference type="NCBI Taxonomy" id="645616"/>
    <lineage>
        <taxon>Bacteria</taxon>
        <taxon>Pseudomonadati</taxon>
        <taxon>Pseudomonadota</taxon>
        <taxon>Betaproteobacteria</taxon>
        <taxon>Burkholderiales</taxon>
        <taxon>Alcaligenaceae</taxon>
        <taxon>Eoetvoesiella</taxon>
    </lineage>
</organism>
<reference evidence="21 22" key="1">
    <citation type="submission" date="2018-06" db="EMBL/GenBank/DDBJ databases">
        <title>Genomic Encyclopedia of Type Strains, Phase IV (KMG-IV): sequencing the most valuable type-strain genomes for metagenomic binning, comparative biology and taxonomic classification.</title>
        <authorList>
            <person name="Goeker M."/>
        </authorList>
    </citation>
    <scope>NUCLEOTIDE SEQUENCE [LARGE SCALE GENOMIC DNA]</scope>
    <source>
        <strain evidence="21 22">DSM 25520</strain>
    </source>
</reference>
<dbReference type="Proteomes" id="UP000253628">
    <property type="component" value="Unassembled WGS sequence"/>
</dbReference>
<dbReference type="InterPro" id="IPR035996">
    <property type="entry name" value="4pyrrol_Methylase_sf"/>
</dbReference>
<name>A0A366HBD9_9BURK</name>
<dbReference type="InterPro" id="IPR003043">
    <property type="entry name" value="Uropor_MeTrfase_CS"/>
</dbReference>
<sequence>MNLFPLFADLKNKLVLVVGGGAVAERKIASLLAAGAQVRVGAPSFTPAIRLMAEQEKITLLEDEFQPGWMEQVWLIVAATDDRNLNKHIALLANQACRFINVVDDPELCSFQMPSIVDRSPLVIAISSSGSAPVLARRVREKLETLFDHSLGALTALAEKHRPAIRRLRPNLNQRRQFYDWLLDGPVAGALRSQQPALAEQWLEQELECAPGSPTGKVLLVGAGPGDPGLLTLKALRALNEADVILYDRLVSPEILALARRDATQVCVGKSVGEDHDATQDRIHALMLQHAQDGQRVIRLKGGDAFIFGRGGEELEFLQAHGVAYEVIPGITAAIACAAYAGIPLTHRNHAQSVRFITAHSAKENDKLDWHSLAAEKQTLAFYMGVSQIQWLARQLQEHGRSPDTPVAIIENGTRPNQRVVTGRLRDLPQLVLEHQVQAPSMLLIGEVAAMADTLHWFGTHIPSLEALEAY</sequence>
<dbReference type="InterPro" id="IPR037115">
    <property type="entry name" value="Sirohaem_synt_dimer_dom_sf"/>
</dbReference>
<feature type="domain" description="Siroheme synthase central" evidence="20">
    <location>
        <begin position="119"/>
        <end position="144"/>
    </location>
</feature>
<evidence type="ECO:0000256" key="11">
    <source>
        <dbReference type="ARBA" id="ARBA00023268"/>
    </source>
</evidence>
<dbReference type="InterPro" id="IPR006367">
    <property type="entry name" value="Sirohaem_synthase_N"/>
</dbReference>
<dbReference type="InterPro" id="IPR050161">
    <property type="entry name" value="Siro_Cobalamin_biosynth"/>
</dbReference>
<evidence type="ECO:0000256" key="14">
    <source>
        <dbReference type="ARBA" id="ARBA00060548"/>
    </source>
</evidence>
<dbReference type="EC" id="4.99.1.4" evidence="15"/>
<evidence type="ECO:0000256" key="15">
    <source>
        <dbReference type="HAMAP-Rule" id="MF_01646"/>
    </source>
</evidence>
<evidence type="ECO:0000256" key="5">
    <source>
        <dbReference type="ARBA" id="ARBA00022679"/>
    </source>
</evidence>
<dbReference type="UniPathway" id="UPA00262">
    <property type="reaction ID" value="UER00211"/>
</dbReference>
<comment type="pathway">
    <text evidence="12 15">Porphyrin-containing compound metabolism; siroheme biosynthesis; precorrin-2 from uroporphyrinogen III: step 1/1.</text>
</comment>
<comment type="pathway">
    <text evidence="1 15">Porphyrin-containing compound metabolism; siroheme biosynthesis; sirohydrochlorin from precorrin-2: step 1/1.</text>
</comment>
<dbReference type="Gene3D" id="1.10.8.210">
    <property type="entry name" value="Sirohaem synthase, dimerisation domain"/>
    <property type="match status" value="1"/>
</dbReference>
<keyword evidence="3 15" id="KW-0169">Cobalamin biosynthesis</keyword>
<feature type="domain" description="Sirohaem synthase dimerisation" evidence="19">
    <location>
        <begin position="150"/>
        <end position="207"/>
    </location>
</feature>
<evidence type="ECO:0000256" key="13">
    <source>
        <dbReference type="ARBA" id="ARBA00047561"/>
    </source>
</evidence>
<dbReference type="InterPro" id="IPR019478">
    <property type="entry name" value="Sirohaem_synthase_dimer_dom"/>
</dbReference>
<evidence type="ECO:0000256" key="3">
    <source>
        <dbReference type="ARBA" id="ARBA00022573"/>
    </source>
</evidence>
<evidence type="ECO:0000256" key="16">
    <source>
        <dbReference type="PIRSR" id="PIRSR036426-1"/>
    </source>
</evidence>
<dbReference type="EMBL" id="QNRQ01000006">
    <property type="protein sequence ID" value="RBP38932.1"/>
    <property type="molecule type" value="Genomic_DNA"/>
</dbReference>
<dbReference type="Gene3D" id="3.40.1010.10">
    <property type="entry name" value="Cobalt-precorrin-4 Transmethylase, Domain 1"/>
    <property type="match status" value="1"/>
</dbReference>
<dbReference type="GO" id="GO:0019354">
    <property type="term" value="P:siroheme biosynthetic process"/>
    <property type="evidence" value="ECO:0007669"/>
    <property type="project" value="UniProtKB-UniRule"/>
</dbReference>
<dbReference type="FunFam" id="3.30.160.110:FF:000001">
    <property type="entry name" value="Siroheme synthase"/>
    <property type="match status" value="1"/>
</dbReference>
<dbReference type="SUPFAM" id="SSF51735">
    <property type="entry name" value="NAD(P)-binding Rossmann-fold domains"/>
    <property type="match status" value="1"/>
</dbReference>
<dbReference type="InterPro" id="IPR012409">
    <property type="entry name" value="Sirohaem_synth"/>
</dbReference>
<keyword evidence="22" id="KW-1185">Reference proteome</keyword>
<dbReference type="FunFam" id="3.30.950.10:FF:000001">
    <property type="entry name" value="Siroheme synthase"/>
    <property type="match status" value="1"/>
</dbReference>
<keyword evidence="7 15" id="KW-0560">Oxidoreductase</keyword>
<comment type="pathway">
    <text evidence="15">Cofactor biosynthesis; adenosylcobalamin biosynthesis; sirohydrochlorin from precorrin-2: step 1/1.</text>
</comment>
<comment type="caution">
    <text evidence="21">The sequence shown here is derived from an EMBL/GenBank/DDBJ whole genome shotgun (WGS) entry which is preliminary data.</text>
</comment>
<dbReference type="NCBIfam" id="NF004790">
    <property type="entry name" value="PRK06136.1"/>
    <property type="match status" value="1"/>
</dbReference>
<feature type="binding site" evidence="15">
    <location>
        <position position="384"/>
    </location>
    <ligand>
        <name>S-adenosyl-L-methionine</name>
        <dbReference type="ChEBI" id="CHEBI:59789"/>
    </ligand>
</feature>
<feature type="binding site" evidence="15">
    <location>
        <position position="225"/>
    </location>
    <ligand>
        <name>S-adenosyl-L-methionine</name>
        <dbReference type="ChEBI" id="CHEBI:59789"/>
    </ligand>
</feature>
<dbReference type="InterPro" id="IPR014777">
    <property type="entry name" value="4pyrrole_Mease_sub1"/>
</dbReference>
<evidence type="ECO:0000256" key="10">
    <source>
        <dbReference type="ARBA" id="ARBA00023244"/>
    </source>
</evidence>
<feature type="modified residue" description="Phosphoserine" evidence="15">
    <location>
        <position position="128"/>
    </location>
</feature>
<dbReference type="AlphaFoldDB" id="A0A366HBD9"/>
<evidence type="ECO:0000259" key="18">
    <source>
        <dbReference type="Pfam" id="PF00590"/>
    </source>
</evidence>
<feature type="binding site" evidence="15">
    <location>
        <begin position="302"/>
        <end position="304"/>
    </location>
    <ligand>
        <name>S-adenosyl-L-methionine</name>
        <dbReference type="ChEBI" id="CHEBI:59789"/>
    </ligand>
</feature>
<evidence type="ECO:0000256" key="2">
    <source>
        <dbReference type="ARBA" id="ARBA00005879"/>
    </source>
</evidence>
<gene>
    <name evidence="15" type="primary">cysG</name>
    <name evidence="21" type="ORF">DFR37_106228</name>
</gene>
<feature type="region of interest" description="Precorrin-2 dehydrogenase / sirohydrochlorin ferrochelatase" evidence="15">
    <location>
        <begin position="1"/>
        <end position="203"/>
    </location>
</feature>
<feature type="binding site" evidence="15">
    <location>
        <begin position="22"/>
        <end position="23"/>
    </location>
    <ligand>
        <name>NAD(+)</name>
        <dbReference type="ChEBI" id="CHEBI:57540"/>
    </ligand>
</feature>
<evidence type="ECO:0000256" key="6">
    <source>
        <dbReference type="ARBA" id="ARBA00022691"/>
    </source>
</evidence>
<evidence type="ECO:0000256" key="7">
    <source>
        <dbReference type="ARBA" id="ARBA00023002"/>
    </source>
</evidence>
<dbReference type="CDD" id="cd11642">
    <property type="entry name" value="SUMT"/>
    <property type="match status" value="1"/>
</dbReference>
<comment type="pathway">
    <text evidence="14 15">Cofactor biosynthesis; adenosylcobalamin biosynthesis; precorrin-2 from uroporphyrinogen III: step 1/1.</text>
</comment>
<dbReference type="HAMAP" id="MF_01646">
    <property type="entry name" value="Siroheme_synth"/>
    <property type="match status" value="1"/>
</dbReference>
<dbReference type="OrthoDB" id="9815856at2"/>
<evidence type="ECO:0000256" key="9">
    <source>
        <dbReference type="ARBA" id="ARBA00023239"/>
    </source>
</evidence>
<keyword evidence="4 15" id="KW-0489">Methyltransferase</keyword>
<comment type="similarity">
    <text evidence="15">In the C-terminal section; belongs to the precorrin methyltransferase family.</text>
</comment>
<comment type="function">
    <text evidence="15">Multifunctional enzyme that catalyzes the SAM-dependent methylations of uroporphyrinogen III at position C-2 and C-7 to form precorrin-2 via precorrin-1. Then it catalyzes the NAD-dependent ring dehydrogenation of precorrin-2 to yield sirohydrochlorin. Finally, it catalyzes the ferrochelation of sirohydrochlorin to yield siroheme.</text>
</comment>
<evidence type="ECO:0000313" key="21">
    <source>
        <dbReference type="EMBL" id="RBP38932.1"/>
    </source>
</evidence>
<dbReference type="RefSeq" id="WP_113933786.1">
    <property type="nucleotide sequence ID" value="NZ_JACCEU010000007.1"/>
</dbReference>